<feature type="region of interest" description="Disordered" evidence="1">
    <location>
        <begin position="384"/>
        <end position="406"/>
    </location>
</feature>
<dbReference type="Pfam" id="PF00856">
    <property type="entry name" value="SET"/>
    <property type="match status" value="1"/>
</dbReference>
<dbReference type="PROSITE" id="PS50280">
    <property type="entry name" value="SET"/>
    <property type="match status" value="1"/>
</dbReference>
<dbReference type="PANTHER" id="PTHR47332">
    <property type="entry name" value="SET DOMAIN-CONTAINING PROTEIN 5"/>
    <property type="match status" value="1"/>
</dbReference>
<organism evidence="3 4">
    <name type="scientific">Monascus purpureus</name>
    <name type="common">Red mold</name>
    <name type="synonym">Monascus anka</name>
    <dbReference type="NCBI Taxonomy" id="5098"/>
    <lineage>
        <taxon>Eukaryota</taxon>
        <taxon>Fungi</taxon>
        <taxon>Dikarya</taxon>
        <taxon>Ascomycota</taxon>
        <taxon>Pezizomycotina</taxon>
        <taxon>Eurotiomycetes</taxon>
        <taxon>Eurotiomycetidae</taxon>
        <taxon>Eurotiales</taxon>
        <taxon>Aspergillaceae</taxon>
        <taxon>Monascus</taxon>
    </lineage>
</organism>
<dbReference type="InterPro" id="IPR053185">
    <property type="entry name" value="SET_domain_protein"/>
</dbReference>
<dbReference type="EMBL" id="VIFY01000023">
    <property type="protein sequence ID" value="TQB75092.1"/>
    <property type="molecule type" value="Genomic_DNA"/>
</dbReference>
<protein>
    <recommendedName>
        <fullName evidence="2">SET domain-containing protein</fullName>
    </recommendedName>
</protein>
<proteinExistence type="predicted"/>
<dbReference type="InterPro" id="IPR046341">
    <property type="entry name" value="SET_dom_sf"/>
</dbReference>
<accession>A0A507R184</accession>
<evidence type="ECO:0000313" key="4">
    <source>
        <dbReference type="Proteomes" id="UP000319663"/>
    </source>
</evidence>
<dbReference type="InterPro" id="IPR001214">
    <property type="entry name" value="SET_dom"/>
</dbReference>
<sequence>MLIEASSSNAGEVQMKEKCFKHAFINDAKGYGLVATKLIKAGSYILSDCFASLESTQDFPHGDRDAIEKVIKGRVDAMGQEFVQRYLSLPSSNKKDLPRYSAIWDRNSVPYKRNTLRAALVSPNVAWVNHSCFPNAHLSIISRAIKGPKSRSNPHSRMRCSVMLRACKDIPKGTEITRAYSHRTMPLVARQLYFETTYKFRCLCTYCTNPIKGLEEFTYSHPELDKILNDPRVVHAQPTLAWHAARAIVNGYEKVGIADLRVGVIWRKCAAIAGYHSDLGRAMYCLHQATKALLKVEGPFGYLHRQTLNWQDCPELLPGFGATTRGLSSRSEWKTITQNPALTNRILFMTDRGPKDYVRLSRYDVGHSAVDNLVVLPSSEDNPVILPDTKMGRGKRKRNGGEQQCTAREKRTVREKCIDPENDFLDISRILLREHKKRYPELFRLNKPTDDEEKLKPGGAIMGMAMAALDGCKGQWDEKRATRHTINVLRGMGIKNLDL</sequence>
<dbReference type="SUPFAM" id="SSF82199">
    <property type="entry name" value="SET domain"/>
    <property type="match status" value="1"/>
</dbReference>
<comment type="caution">
    <text evidence="3">The sequence shown here is derived from an EMBL/GenBank/DDBJ whole genome shotgun (WGS) entry which is preliminary data.</text>
</comment>
<dbReference type="SMART" id="SM00317">
    <property type="entry name" value="SET"/>
    <property type="match status" value="1"/>
</dbReference>
<reference evidence="3 4" key="1">
    <citation type="submission" date="2019-06" db="EMBL/GenBank/DDBJ databases">
        <title>Wine fermentation using esterase from Monascus purpureus.</title>
        <authorList>
            <person name="Geng C."/>
            <person name="Zhang Y."/>
        </authorList>
    </citation>
    <scope>NUCLEOTIDE SEQUENCE [LARGE SCALE GENOMIC DNA]</scope>
    <source>
        <strain evidence="3">HQ1</strain>
    </source>
</reference>
<gene>
    <name evidence="3" type="ORF">MPDQ_003638</name>
</gene>
<dbReference type="Gene3D" id="2.170.270.10">
    <property type="entry name" value="SET domain"/>
    <property type="match status" value="1"/>
</dbReference>
<name>A0A507R184_MONPU</name>
<evidence type="ECO:0000313" key="3">
    <source>
        <dbReference type="EMBL" id="TQB75092.1"/>
    </source>
</evidence>
<dbReference type="Proteomes" id="UP000319663">
    <property type="component" value="Unassembled WGS sequence"/>
</dbReference>
<feature type="domain" description="SET" evidence="2">
    <location>
        <begin position="18"/>
        <end position="181"/>
    </location>
</feature>
<dbReference type="STRING" id="5098.A0A507R184"/>
<dbReference type="AlphaFoldDB" id="A0A507R184"/>
<evidence type="ECO:0000256" key="1">
    <source>
        <dbReference type="SAM" id="MobiDB-lite"/>
    </source>
</evidence>
<dbReference type="PANTHER" id="PTHR47332:SF4">
    <property type="entry name" value="SET DOMAIN-CONTAINING PROTEIN 5"/>
    <property type="match status" value="1"/>
</dbReference>
<evidence type="ECO:0000259" key="2">
    <source>
        <dbReference type="PROSITE" id="PS50280"/>
    </source>
</evidence>
<keyword evidence="4" id="KW-1185">Reference proteome</keyword>